<organism evidence="3 4">
    <name type="scientific">Bombus bifarius</name>
    <dbReference type="NCBI Taxonomy" id="103933"/>
    <lineage>
        <taxon>Eukaryota</taxon>
        <taxon>Metazoa</taxon>
        <taxon>Ecdysozoa</taxon>
        <taxon>Arthropoda</taxon>
        <taxon>Hexapoda</taxon>
        <taxon>Insecta</taxon>
        <taxon>Pterygota</taxon>
        <taxon>Neoptera</taxon>
        <taxon>Endopterygota</taxon>
        <taxon>Hymenoptera</taxon>
        <taxon>Apocrita</taxon>
        <taxon>Aculeata</taxon>
        <taxon>Apoidea</taxon>
        <taxon>Anthophila</taxon>
        <taxon>Apidae</taxon>
        <taxon>Bombus</taxon>
        <taxon>Pyrobombus</taxon>
    </lineage>
</organism>
<dbReference type="InterPro" id="IPR037140">
    <property type="entry name" value="VHL_beta_dom_sf"/>
</dbReference>
<sequence length="174" mass="20433">MGESQEGQQPLLRSINNVSVSLVRFINMTTHNVVLYWIDYQGRAVSYGVLSPGDRLDIDTFVTHPWIFVDQETRERYTVNQKEVFFPEPSPLLLVRQERRNPIRVASHPRQRRERTDVFITLPVYTLRELCLRAVGRRLTRDVQAFQLEIPRSLQYELAIMLLKNEKINNAPNL</sequence>
<dbReference type="FunFam" id="2.60.40.780:FF:000001">
    <property type="entry name" value="von Hippel-Lindau disease tumor suppressor"/>
    <property type="match status" value="1"/>
</dbReference>
<dbReference type="RefSeq" id="XP_033305906.1">
    <property type="nucleotide sequence ID" value="XM_033450015.1"/>
</dbReference>
<reference evidence="4 5" key="1">
    <citation type="submission" date="2025-04" db="UniProtKB">
        <authorList>
            <consortium name="RefSeq"/>
        </authorList>
    </citation>
    <scope>IDENTIFICATION</scope>
    <source>
        <tissue evidence="4 5">Muscle</tissue>
    </source>
</reference>
<gene>
    <name evidence="4 5" type="primary">LOC117208723</name>
</gene>
<dbReference type="Gene3D" id="2.60.40.780">
    <property type="entry name" value="von Hippel-Lindau disease tumour suppressor, beta domain"/>
    <property type="match status" value="1"/>
</dbReference>
<dbReference type="InterPro" id="IPR037139">
    <property type="entry name" value="VHL_alpha_dom_sf"/>
</dbReference>
<dbReference type="InterPro" id="IPR036208">
    <property type="entry name" value="VHL_sf"/>
</dbReference>
<dbReference type="KEGG" id="bbif:117208723"/>
<evidence type="ECO:0000313" key="5">
    <source>
        <dbReference type="RefSeq" id="XP_033305907.1"/>
    </source>
</evidence>
<dbReference type="Pfam" id="PF01847">
    <property type="entry name" value="VHL"/>
    <property type="match status" value="1"/>
</dbReference>
<evidence type="ECO:0000256" key="1">
    <source>
        <dbReference type="ARBA" id="ARBA00010057"/>
    </source>
</evidence>
<evidence type="ECO:0000313" key="3">
    <source>
        <dbReference type="Proteomes" id="UP000515164"/>
    </source>
</evidence>
<dbReference type="Proteomes" id="UP000515164">
    <property type="component" value="Unplaced"/>
</dbReference>
<feature type="domain" description="von Hippel-Lindau disease tumour suppressor beta" evidence="2">
    <location>
        <begin position="12"/>
        <end position="89"/>
    </location>
</feature>
<dbReference type="InterPro" id="IPR022772">
    <property type="entry name" value="VHL_tumour_suppress_b/a_dom"/>
</dbReference>
<name>A0A6P8LXW1_9HYME</name>
<dbReference type="GeneID" id="117208723"/>
<dbReference type="CDD" id="cd05468">
    <property type="entry name" value="pVHL"/>
    <property type="match status" value="1"/>
</dbReference>
<dbReference type="InterPro" id="IPR024053">
    <property type="entry name" value="VHL_beta_dom"/>
</dbReference>
<evidence type="ECO:0000313" key="4">
    <source>
        <dbReference type="RefSeq" id="XP_033305906.1"/>
    </source>
</evidence>
<dbReference type="SUPFAM" id="SSF49468">
    <property type="entry name" value="VHL"/>
    <property type="match status" value="1"/>
</dbReference>
<comment type="similarity">
    <text evidence="1">Belongs to the VHL family.</text>
</comment>
<evidence type="ECO:0000259" key="2">
    <source>
        <dbReference type="Pfam" id="PF01847"/>
    </source>
</evidence>
<dbReference type="Gene3D" id="1.10.750.10">
    <property type="entry name" value="von Hippel-Lindau disease tumour suppressor, alpha domain"/>
    <property type="match status" value="1"/>
</dbReference>
<dbReference type="RefSeq" id="XP_033305907.1">
    <property type="nucleotide sequence ID" value="XM_033450016.1"/>
</dbReference>
<accession>A0A6P8LXW1</accession>
<proteinExistence type="inferred from homology"/>
<protein>
    <submittedName>
        <fullName evidence="4 5">von Hippel-Lindau disease tumor suppressor</fullName>
    </submittedName>
</protein>
<dbReference type="AlphaFoldDB" id="A0A6P8LXW1"/>
<keyword evidence="3" id="KW-1185">Reference proteome</keyword>